<dbReference type="Pfam" id="PF21948">
    <property type="entry name" value="LplA-B_cat"/>
    <property type="match status" value="1"/>
</dbReference>
<dbReference type="AlphaFoldDB" id="A0A839QYI5"/>
<organism evidence="2 3">
    <name type="scientific">Paeniglutamicibacter cryotolerans</name>
    <dbReference type="NCBI Taxonomy" id="670079"/>
    <lineage>
        <taxon>Bacteria</taxon>
        <taxon>Bacillati</taxon>
        <taxon>Actinomycetota</taxon>
        <taxon>Actinomycetes</taxon>
        <taxon>Micrococcales</taxon>
        <taxon>Micrococcaceae</taxon>
        <taxon>Paeniglutamicibacter</taxon>
    </lineage>
</organism>
<keyword evidence="3" id="KW-1185">Reference proteome</keyword>
<protein>
    <submittedName>
        <fullName evidence="2">Lipoate-protein ligase A</fullName>
    </submittedName>
</protein>
<proteinExistence type="predicted"/>
<comment type="caution">
    <text evidence="2">The sequence shown here is derived from an EMBL/GenBank/DDBJ whole genome shotgun (WGS) entry which is preliminary data.</text>
</comment>
<dbReference type="Gene3D" id="3.30.930.10">
    <property type="entry name" value="Bira Bifunctional Protein, Domain 2"/>
    <property type="match status" value="1"/>
</dbReference>
<dbReference type="InterPro" id="IPR004143">
    <property type="entry name" value="BPL_LPL_catalytic"/>
</dbReference>
<sequence>MSAWNSEPGLALRIIEAEASGDPAADLHTGVELLGEVRSGVRGATLRFYRPDPTLAFGQRDVRLTGYAAAVETAGRLGFAPLVRKAGGRAAAYHRGTLIVDHVEPHSEAMLGHQERFRVLGGLYASALRSLGVDAAVGELAGEYCPGEFSVHGNPGPGSGLGSPVKLVGTAQRVVAGAWLFSSVFVVNDSAPIRSVLDGVYQDLGLAMDPSTAGAVDDLVPGVDVGQVRDALLAAYGRETELT</sequence>
<keyword evidence="2" id="KW-0436">Ligase</keyword>
<dbReference type="SUPFAM" id="SSF55681">
    <property type="entry name" value="Class II aaRS and biotin synthetases"/>
    <property type="match status" value="1"/>
</dbReference>
<feature type="domain" description="BPL/LPL catalytic" evidence="1">
    <location>
        <begin position="40"/>
        <end position="243"/>
    </location>
</feature>
<evidence type="ECO:0000259" key="1">
    <source>
        <dbReference type="PROSITE" id="PS51733"/>
    </source>
</evidence>
<dbReference type="InterPro" id="IPR045864">
    <property type="entry name" value="aa-tRNA-synth_II/BPL/LPL"/>
</dbReference>
<dbReference type="GO" id="GO:0016874">
    <property type="term" value="F:ligase activity"/>
    <property type="evidence" value="ECO:0007669"/>
    <property type="project" value="UniProtKB-KW"/>
</dbReference>
<evidence type="ECO:0000313" key="3">
    <source>
        <dbReference type="Proteomes" id="UP000523000"/>
    </source>
</evidence>
<gene>
    <name evidence="2" type="ORF">E9229_003268</name>
</gene>
<name>A0A839QYI5_9MICC</name>
<dbReference type="PROSITE" id="PS51733">
    <property type="entry name" value="BPL_LPL_CATALYTIC"/>
    <property type="match status" value="1"/>
</dbReference>
<accession>A0A839QYI5</accession>
<reference evidence="2 3" key="1">
    <citation type="submission" date="2020-08" db="EMBL/GenBank/DDBJ databases">
        <title>Sequencing the genomes of 1000 actinobacteria strains.</title>
        <authorList>
            <person name="Klenk H.-P."/>
        </authorList>
    </citation>
    <scope>NUCLEOTIDE SEQUENCE [LARGE SCALE GENOMIC DNA]</scope>
    <source>
        <strain evidence="2 3">DSM 22826</strain>
    </source>
</reference>
<dbReference type="EMBL" id="JACHVS010000002">
    <property type="protein sequence ID" value="MBB2997021.1"/>
    <property type="molecule type" value="Genomic_DNA"/>
</dbReference>
<dbReference type="RefSeq" id="WP_246380814.1">
    <property type="nucleotide sequence ID" value="NZ_BAABGK010000034.1"/>
</dbReference>
<dbReference type="Proteomes" id="UP000523000">
    <property type="component" value="Unassembled WGS sequence"/>
</dbReference>
<evidence type="ECO:0000313" key="2">
    <source>
        <dbReference type="EMBL" id="MBB2997021.1"/>
    </source>
</evidence>